<reference evidence="2 3" key="1">
    <citation type="submission" date="2018-08" db="EMBL/GenBank/DDBJ databases">
        <title>Linezolid Resistance in Mycobacterium abscessus: MIC Distribution and Comprehensive Investigation of Resistance Mechanisms.</title>
        <authorList>
            <person name="Ye M."/>
            <person name="Xu L."/>
            <person name="Zou Y."/>
            <person name="Li B."/>
            <person name="Guo Q."/>
            <person name="Zhang Y."/>
            <person name="Zhan M."/>
            <person name="Xu B."/>
            <person name="Yu F."/>
            <person name="Zhang Z."/>
            <person name="Chu H."/>
        </authorList>
    </citation>
    <scope>NUCLEOTIDE SEQUENCE [LARGE SCALE GENOMIC DNA]</scope>
    <source>
        <strain evidence="2 3">G143</strain>
    </source>
</reference>
<evidence type="ECO:0000256" key="1">
    <source>
        <dbReference type="SAM" id="MobiDB-lite"/>
    </source>
</evidence>
<accession>A0ABD7HFJ6</accession>
<proteinExistence type="predicted"/>
<feature type="region of interest" description="Disordered" evidence="1">
    <location>
        <begin position="1"/>
        <end position="22"/>
    </location>
</feature>
<sequence length="232" mass="25393">MDHSEDSQDFDDDQSPPPPTTIIGPQDAQQYLAQMDIAVTDVLEALEAGDVAAGNIGGHHPVTAAGLVRWIQLVGVLRELFAGRNIWHGDNLKNRPITRHLKKSYTLSTVGGTEPTGQLDHPSGPRAARKKGSATKEAVTSTLALIEVHKLRKGSSRVDDRLSPPLGNWFLVYYRADDEVRWEISLPSGFSEGQFTGWRVRVIPGSWEPAEPAARPLDVGGQDVDFEVREVS</sequence>
<dbReference type="EMBL" id="QXBN01000072">
    <property type="protein sequence ID" value="RIT26280.1"/>
    <property type="molecule type" value="Genomic_DNA"/>
</dbReference>
<organism evidence="2 3">
    <name type="scientific">Mycobacteroides abscessus</name>
    <dbReference type="NCBI Taxonomy" id="36809"/>
    <lineage>
        <taxon>Bacteria</taxon>
        <taxon>Bacillati</taxon>
        <taxon>Actinomycetota</taxon>
        <taxon>Actinomycetes</taxon>
        <taxon>Mycobacteriales</taxon>
        <taxon>Mycobacteriaceae</taxon>
        <taxon>Mycobacteroides</taxon>
    </lineage>
</organism>
<dbReference type="RefSeq" id="WP_100480421.1">
    <property type="nucleotide sequence ID" value="NZ_JAMLBT010000006.1"/>
</dbReference>
<dbReference type="AlphaFoldDB" id="A0ABD7HFJ6"/>
<protein>
    <submittedName>
        <fullName evidence="2">Uncharacterized protein</fullName>
    </submittedName>
</protein>
<feature type="region of interest" description="Disordered" evidence="1">
    <location>
        <begin position="108"/>
        <end position="135"/>
    </location>
</feature>
<evidence type="ECO:0000313" key="2">
    <source>
        <dbReference type="EMBL" id="RIT26280.1"/>
    </source>
</evidence>
<name>A0ABD7HFJ6_9MYCO</name>
<dbReference type="Proteomes" id="UP000284557">
    <property type="component" value="Unassembled WGS sequence"/>
</dbReference>
<gene>
    <name evidence="2" type="ORF">D2E76_28320</name>
</gene>
<comment type="caution">
    <text evidence="2">The sequence shown here is derived from an EMBL/GenBank/DDBJ whole genome shotgun (WGS) entry which is preliminary data.</text>
</comment>
<evidence type="ECO:0000313" key="3">
    <source>
        <dbReference type="Proteomes" id="UP000284557"/>
    </source>
</evidence>